<dbReference type="PANTHER" id="PTHR46439:SF1">
    <property type="entry name" value="CYSTEINE-RICH MOTOR NEURON 1 PROTEIN"/>
    <property type="match status" value="1"/>
</dbReference>
<name>A0A1I8QAU8_STOCA</name>
<dbReference type="Gene3D" id="2.10.70.10">
    <property type="entry name" value="Complement Module, domain 1"/>
    <property type="match status" value="1"/>
</dbReference>
<dbReference type="OrthoDB" id="6132182at2759"/>
<dbReference type="AlphaFoldDB" id="A0A1I8QAU8"/>
<gene>
    <name evidence="3" type="primary">106089703</name>
</gene>
<evidence type="ECO:0000259" key="2">
    <source>
        <dbReference type="PROSITE" id="PS50184"/>
    </source>
</evidence>
<evidence type="ECO:0000256" key="1">
    <source>
        <dbReference type="SAM" id="MobiDB-lite"/>
    </source>
</evidence>
<dbReference type="InterPro" id="IPR052624">
    <property type="entry name" value="CRIM1"/>
</dbReference>
<dbReference type="InterPro" id="IPR001007">
    <property type="entry name" value="VWF_dom"/>
</dbReference>
<feature type="region of interest" description="Disordered" evidence="1">
    <location>
        <begin position="654"/>
        <end position="791"/>
    </location>
</feature>
<accession>A0A1I8QAU8</accession>
<feature type="domain" description="VWFC" evidence="2">
    <location>
        <begin position="104"/>
        <end position="164"/>
    </location>
</feature>
<feature type="compositionally biased region" description="Polar residues" evidence="1">
    <location>
        <begin position="406"/>
        <end position="431"/>
    </location>
</feature>
<proteinExistence type="predicted"/>
<feature type="compositionally biased region" description="Low complexity" evidence="1">
    <location>
        <begin position="322"/>
        <end position="344"/>
    </location>
</feature>
<dbReference type="EnsemblMetazoa" id="SCAU015473-RA">
    <property type="protein sequence ID" value="SCAU015473-PA"/>
    <property type="gene ID" value="SCAU015473"/>
</dbReference>
<dbReference type="GO" id="GO:0005886">
    <property type="term" value="C:plasma membrane"/>
    <property type="evidence" value="ECO:0007669"/>
    <property type="project" value="TreeGrafter"/>
</dbReference>
<feature type="compositionally biased region" description="Gly residues" evidence="1">
    <location>
        <begin position="565"/>
        <end position="576"/>
    </location>
</feature>
<feature type="compositionally biased region" description="Basic and acidic residues" evidence="1">
    <location>
        <begin position="781"/>
        <end position="791"/>
    </location>
</feature>
<dbReference type="SUPFAM" id="SSF57603">
    <property type="entry name" value="FnI-like domain"/>
    <property type="match status" value="1"/>
</dbReference>
<dbReference type="PANTHER" id="PTHR46439">
    <property type="entry name" value="CYSTEINE-RICH MOTOR NEURON 1 PROTEIN"/>
    <property type="match status" value="1"/>
</dbReference>
<dbReference type="Proteomes" id="UP000095300">
    <property type="component" value="Unassembled WGS sequence"/>
</dbReference>
<feature type="region of interest" description="Disordered" evidence="1">
    <location>
        <begin position="553"/>
        <end position="606"/>
    </location>
</feature>
<sequence>MNGGFMRIHNPKMGLHFWHQRVTRDVALAIANHTSSSNQMQKDNMKEAMMMQASSTELTMDQPQGQCLLDGEYVAETTVFCEKQVGCRAIQKTGHCCPDYKCDCQKDGKTYLNGDKLVDPETPCTVCYCQGGEILCSSVTCFHRDDCTPKYIPGVCCPEYDNCPVATSSESSLNKTLTTTSTTSKPEIIAPAENAPKITIKEITKPTEIRITDDNKAIPVHQMLKPSSATTNTLPAAATTMGPSTPMASTTAMPSTTTINTPMMVAMVAIKEPLKEESMVKLSEDRNHNGFSNGGGGGGNTVLTNVGINSGDTLKLAASVTYPPSSSTTTVRSTTVTSTTPTSVESGEIDDSEPALSVFSTQGLPDDPSKVNIKREYLITTEGVAAHSYDGSGEYPNSELIFGGQASPSEAQQSLEGLAAPSSSAELDSDTAGSDNIYHIILTTDGPRSATTSENYLALKGSSGLASTEGPFEDLSSPSFLEPSPAPVDPIMAASTTEDPEDIKPSTEASIAPHQHLDEDDIPLEINPAYPSLPADDFSIRGDNNYQLTDIDDMGEEPRSIGTNGHQGGGGGGGGHDLAKNSKHLDDISGYGSGGGSGSGSGSGMGDFLIEELAAMPSSSSTEGSGGMDLHNKAMESLKTKLKHAPEIIQFMYSGEDSSEETRITNSSDFQVDNMKAMEDSSLESTEILKPLEYLEDGSGSGSGSGAGEMKHVKEREPTTPRPRKGSSSIDIDELQDSSGNGPQDDPKEDAESLKLDDSQSETVANNEKSPKGNILSVKVQQDKAFHGESV</sequence>
<feature type="compositionally biased region" description="Basic and acidic residues" evidence="1">
    <location>
        <begin position="709"/>
        <end position="719"/>
    </location>
</feature>
<dbReference type="PROSITE" id="PS50184">
    <property type="entry name" value="VWFC_2"/>
    <property type="match status" value="1"/>
</dbReference>
<evidence type="ECO:0000313" key="4">
    <source>
        <dbReference type="Proteomes" id="UP000095300"/>
    </source>
</evidence>
<feature type="region of interest" description="Disordered" evidence="1">
    <location>
        <begin position="402"/>
        <end position="431"/>
    </location>
</feature>
<dbReference type="VEuPathDB" id="VectorBase:SCAU015473"/>
<feature type="compositionally biased region" description="Gly residues" evidence="1">
    <location>
        <begin position="591"/>
        <end position="605"/>
    </location>
</feature>
<protein>
    <recommendedName>
        <fullName evidence="2">VWFC domain-containing protein</fullName>
    </recommendedName>
</protein>
<organism evidence="3 4">
    <name type="scientific">Stomoxys calcitrans</name>
    <name type="common">Stable fly</name>
    <name type="synonym">Conops calcitrans</name>
    <dbReference type="NCBI Taxonomy" id="35570"/>
    <lineage>
        <taxon>Eukaryota</taxon>
        <taxon>Metazoa</taxon>
        <taxon>Ecdysozoa</taxon>
        <taxon>Arthropoda</taxon>
        <taxon>Hexapoda</taxon>
        <taxon>Insecta</taxon>
        <taxon>Pterygota</taxon>
        <taxon>Neoptera</taxon>
        <taxon>Endopterygota</taxon>
        <taxon>Diptera</taxon>
        <taxon>Brachycera</taxon>
        <taxon>Muscomorpha</taxon>
        <taxon>Muscoidea</taxon>
        <taxon>Muscidae</taxon>
        <taxon>Stomoxys</taxon>
    </lineage>
</organism>
<reference evidence="3" key="1">
    <citation type="submission" date="2020-05" db="UniProtKB">
        <authorList>
            <consortium name="EnsemblMetazoa"/>
        </authorList>
    </citation>
    <scope>IDENTIFICATION</scope>
    <source>
        <strain evidence="3">USDA</strain>
    </source>
</reference>
<feature type="compositionally biased region" description="Basic and acidic residues" evidence="1">
    <location>
        <begin position="577"/>
        <end position="587"/>
    </location>
</feature>
<feature type="region of interest" description="Disordered" evidence="1">
    <location>
        <begin position="322"/>
        <end position="351"/>
    </location>
</feature>
<evidence type="ECO:0000313" key="3">
    <source>
        <dbReference type="EnsemblMetazoa" id="SCAU015473-PA"/>
    </source>
</evidence>
<keyword evidence="4" id="KW-1185">Reference proteome</keyword>